<protein>
    <submittedName>
        <fullName evidence="7">FAD-dependent oxidoreductase</fullName>
    </submittedName>
</protein>
<evidence type="ECO:0000256" key="4">
    <source>
        <dbReference type="SAM" id="MobiDB-lite"/>
    </source>
</evidence>
<evidence type="ECO:0000256" key="2">
    <source>
        <dbReference type="ARBA" id="ARBA00022630"/>
    </source>
</evidence>
<sequence>MRVVIVGAGMAAARLAEELRAGQPDPALLAVTVLGAEPDEPYNRIMLSHAMTSGSAGTAAVAASAAAHPSSVAAHPAATPVARLKPTGWWQRNHVDLRTSANVIAIGRPEREVVLADGTRVAYDHLVLATGAQPRIPPIAGVRSQGAGTAQVPGPGAQPEPGLAPGAFTLRDAADGRALAAHLAAHPGPVAVVGGGFIGLEIACALAAAGRDVTVVHPRGWPMNRVLDAGTGAVLIRALATLGVRVRTHVRATGWDGRGLVLDDDVVVANTLVLTAGQAARTDLARCSGLKVGDGVVVDDELLTSDPAISAIGDCAEHRGIVGGLVAPAWEQATVLAARLTGVDRGARYLGGSTVTRLKAFGLDVVAMGALAADPYGAPGCGCCDVGVTAISEPARGRYARVDVAGGRVVGAALVGHPDPVGMLTQLYESALPVPDDVVSVILGRAEAVSAETPATMPAAAVVCRCNGVSKGDLVAAWSDGVRDRAGLAERTRAGTGCGGCSSAVEGICGWLREAG</sequence>
<evidence type="ECO:0000256" key="1">
    <source>
        <dbReference type="ARBA" id="ARBA00001974"/>
    </source>
</evidence>
<keyword evidence="3" id="KW-0274">FAD</keyword>
<dbReference type="InterPro" id="IPR023753">
    <property type="entry name" value="FAD/NAD-binding_dom"/>
</dbReference>
<evidence type="ECO:0000259" key="5">
    <source>
        <dbReference type="Pfam" id="PF04324"/>
    </source>
</evidence>
<keyword evidence="8" id="KW-1185">Reference proteome</keyword>
<dbReference type="InterPro" id="IPR036188">
    <property type="entry name" value="FAD/NAD-bd_sf"/>
</dbReference>
<keyword evidence="2" id="KW-0285">Flavoprotein</keyword>
<dbReference type="Pfam" id="PF04324">
    <property type="entry name" value="Fer2_BFD"/>
    <property type="match status" value="1"/>
</dbReference>
<dbReference type="PRINTS" id="PR00368">
    <property type="entry name" value="FADPNR"/>
</dbReference>
<name>A0ABV5JMM4_9ACTN</name>
<dbReference type="RefSeq" id="WP_380022676.1">
    <property type="nucleotide sequence ID" value="NZ_JBHMDY010000001.1"/>
</dbReference>
<dbReference type="InterPro" id="IPR007419">
    <property type="entry name" value="BFD-like_2Fe2S-bd_dom"/>
</dbReference>
<dbReference type="Pfam" id="PF07992">
    <property type="entry name" value="Pyr_redox_2"/>
    <property type="match status" value="1"/>
</dbReference>
<dbReference type="InterPro" id="IPR050260">
    <property type="entry name" value="FAD-bd_OxRdtase"/>
</dbReference>
<reference evidence="7 8" key="1">
    <citation type="submission" date="2024-09" db="EMBL/GenBank/DDBJ databases">
        <authorList>
            <person name="Sun Q."/>
            <person name="Mori K."/>
        </authorList>
    </citation>
    <scope>NUCLEOTIDE SEQUENCE [LARGE SCALE GENOMIC DNA]</scope>
    <source>
        <strain evidence="7 8">CCM 7659</strain>
    </source>
</reference>
<evidence type="ECO:0000313" key="7">
    <source>
        <dbReference type="EMBL" id="MFB9258200.1"/>
    </source>
</evidence>
<organism evidence="7 8">
    <name type="scientific">Dietzia aerolata</name>
    <dbReference type="NCBI Taxonomy" id="595984"/>
    <lineage>
        <taxon>Bacteria</taxon>
        <taxon>Bacillati</taxon>
        <taxon>Actinomycetota</taxon>
        <taxon>Actinomycetes</taxon>
        <taxon>Mycobacteriales</taxon>
        <taxon>Dietziaceae</taxon>
        <taxon>Dietzia</taxon>
    </lineage>
</organism>
<dbReference type="PRINTS" id="PR00411">
    <property type="entry name" value="PNDRDTASEI"/>
</dbReference>
<dbReference type="Gene3D" id="1.10.10.1100">
    <property type="entry name" value="BFD-like [2Fe-2S]-binding domain"/>
    <property type="match status" value="1"/>
</dbReference>
<accession>A0ABV5JMM4</accession>
<evidence type="ECO:0000259" key="6">
    <source>
        <dbReference type="Pfam" id="PF07992"/>
    </source>
</evidence>
<dbReference type="PANTHER" id="PTHR43429">
    <property type="entry name" value="PYRIDINE NUCLEOTIDE-DISULFIDE OXIDOREDUCTASE DOMAIN-CONTAINING"/>
    <property type="match status" value="1"/>
</dbReference>
<gene>
    <name evidence="7" type="ORF">ACFFVD_00080</name>
</gene>
<evidence type="ECO:0000256" key="3">
    <source>
        <dbReference type="ARBA" id="ARBA00022827"/>
    </source>
</evidence>
<dbReference type="InterPro" id="IPR041854">
    <property type="entry name" value="BFD-like_2Fe2S-bd_dom_sf"/>
</dbReference>
<proteinExistence type="predicted"/>
<feature type="region of interest" description="Disordered" evidence="4">
    <location>
        <begin position="143"/>
        <end position="165"/>
    </location>
</feature>
<feature type="domain" description="FAD/NAD(P)-binding" evidence="6">
    <location>
        <begin position="1"/>
        <end position="319"/>
    </location>
</feature>
<dbReference type="Proteomes" id="UP001589700">
    <property type="component" value="Unassembled WGS sequence"/>
</dbReference>
<dbReference type="Gene3D" id="3.50.50.60">
    <property type="entry name" value="FAD/NAD(P)-binding domain"/>
    <property type="match status" value="2"/>
</dbReference>
<feature type="domain" description="BFD-like [2Fe-2S]-binding" evidence="5">
    <location>
        <begin position="462"/>
        <end position="508"/>
    </location>
</feature>
<dbReference type="EMBL" id="JBHMDY010000001">
    <property type="protein sequence ID" value="MFB9258200.1"/>
    <property type="molecule type" value="Genomic_DNA"/>
</dbReference>
<comment type="cofactor">
    <cofactor evidence="1">
        <name>FAD</name>
        <dbReference type="ChEBI" id="CHEBI:57692"/>
    </cofactor>
</comment>
<dbReference type="SUPFAM" id="SSF51905">
    <property type="entry name" value="FAD/NAD(P)-binding domain"/>
    <property type="match status" value="2"/>
</dbReference>
<dbReference type="PANTHER" id="PTHR43429:SF3">
    <property type="entry name" value="NITRITE REDUCTASE [NAD(P)H]"/>
    <property type="match status" value="1"/>
</dbReference>
<evidence type="ECO:0000313" key="8">
    <source>
        <dbReference type="Proteomes" id="UP001589700"/>
    </source>
</evidence>
<comment type="caution">
    <text evidence="7">The sequence shown here is derived from an EMBL/GenBank/DDBJ whole genome shotgun (WGS) entry which is preliminary data.</text>
</comment>